<dbReference type="OrthoDB" id="2444617at2759"/>
<organism evidence="2 3">
    <name type="scientific">Modicella reniformis</name>
    <dbReference type="NCBI Taxonomy" id="1440133"/>
    <lineage>
        <taxon>Eukaryota</taxon>
        <taxon>Fungi</taxon>
        <taxon>Fungi incertae sedis</taxon>
        <taxon>Mucoromycota</taxon>
        <taxon>Mortierellomycotina</taxon>
        <taxon>Mortierellomycetes</taxon>
        <taxon>Mortierellales</taxon>
        <taxon>Mortierellaceae</taxon>
        <taxon>Modicella</taxon>
    </lineage>
</organism>
<dbReference type="PANTHER" id="PTHR47679">
    <property type="entry name" value="PROTEIN TORNADO 1"/>
    <property type="match status" value="1"/>
</dbReference>
<keyword evidence="3" id="KW-1185">Reference proteome</keyword>
<sequence length="532" mass="60691">MGHLQELKDELAVITKLTTENKELTTEVKELTSKTFKLMIENKELVIQMAKQQEEMKQQQIQALKQQEEMKQLQIQALKQLSLLQNRVQAVMTQTYELHEYPIPRLFVVLPHGDSSWNIKNRFSNDFRLYFLCECGEHTKSTNSKIPHHIHLAKHEGYDITRPTDFFKQYGPYVLTILKMLKFGISVAGTVVPAVSLLTSSDTINQASSSLRQLASNIDRGMDQVIGCIEKASVDEGETVDGIKDMVENNEALEGADLRKLDTFLKNKDENKVLGNLYRTVTTEGHVKWVCIDHYRENYQAKAAKAFRDTVDVLGGSFDENVGRVEVNIRSKVQADQLYLTLEKAKSVYELDIIFCWDATYSDFKRLRDTLCTTNIGVLGLDLFLCEPQGVSTDILNRGRRYDPIFDIMRHPSIRSFEIVNTPPDLFQRSSLLSRNDDFSHLRHLGIPGYRLKIEDEIPSLKCLIANAPNLTSLGLVSTCESLLAVYNAVVGYQTYPIDFFQYGGENFLRIPPPRDSAQSKISFQNLEQLFK</sequence>
<reference evidence="2" key="1">
    <citation type="journal article" date="2020" name="Fungal Divers.">
        <title>Resolving the Mortierellaceae phylogeny through synthesis of multi-gene phylogenetics and phylogenomics.</title>
        <authorList>
            <person name="Vandepol N."/>
            <person name="Liber J."/>
            <person name="Desiro A."/>
            <person name="Na H."/>
            <person name="Kennedy M."/>
            <person name="Barry K."/>
            <person name="Grigoriev I.V."/>
            <person name="Miller A.N."/>
            <person name="O'Donnell K."/>
            <person name="Stajich J.E."/>
            <person name="Bonito G."/>
        </authorList>
    </citation>
    <scope>NUCLEOTIDE SEQUENCE</scope>
    <source>
        <strain evidence="2">MES-2147</strain>
    </source>
</reference>
<accession>A0A9P6IS80</accession>
<dbReference type="AlphaFoldDB" id="A0A9P6IS80"/>
<keyword evidence="1" id="KW-0175">Coiled coil</keyword>
<dbReference type="Proteomes" id="UP000749646">
    <property type="component" value="Unassembled WGS sequence"/>
</dbReference>
<evidence type="ECO:0000256" key="1">
    <source>
        <dbReference type="SAM" id="Coils"/>
    </source>
</evidence>
<dbReference type="PANTHER" id="PTHR47679:SF2">
    <property type="entry name" value="C-TERMINAL OF ROC (COR) DOMAIN-CONTAINING PROTEIN"/>
    <property type="match status" value="1"/>
</dbReference>
<protein>
    <submittedName>
        <fullName evidence="2">Uncharacterized protein</fullName>
    </submittedName>
</protein>
<evidence type="ECO:0000313" key="2">
    <source>
        <dbReference type="EMBL" id="KAF9945451.1"/>
    </source>
</evidence>
<feature type="non-terminal residue" evidence="2">
    <location>
        <position position="532"/>
    </location>
</feature>
<feature type="coiled-coil region" evidence="1">
    <location>
        <begin position="7"/>
        <end position="81"/>
    </location>
</feature>
<name>A0A9P6IS80_9FUNG</name>
<evidence type="ECO:0000313" key="3">
    <source>
        <dbReference type="Proteomes" id="UP000749646"/>
    </source>
</evidence>
<comment type="caution">
    <text evidence="2">The sequence shown here is derived from an EMBL/GenBank/DDBJ whole genome shotgun (WGS) entry which is preliminary data.</text>
</comment>
<proteinExistence type="predicted"/>
<gene>
    <name evidence="2" type="ORF">BGZ65_010730</name>
</gene>
<dbReference type="EMBL" id="JAAAHW010008000">
    <property type="protein sequence ID" value="KAF9945451.1"/>
    <property type="molecule type" value="Genomic_DNA"/>
</dbReference>